<dbReference type="InterPro" id="IPR036890">
    <property type="entry name" value="HATPase_C_sf"/>
</dbReference>
<dbReference type="CDD" id="cd17546">
    <property type="entry name" value="REC_hyHK_CKI1_RcsC-like"/>
    <property type="match status" value="1"/>
</dbReference>
<feature type="region of interest" description="Disordered" evidence="15">
    <location>
        <begin position="444"/>
        <end position="476"/>
    </location>
</feature>
<evidence type="ECO:0000256" key="8">
    <source>
        <dbReference type="ARBA" id="ARBA00022777"/>
    </source>
</evidence>
<dbReference type="GO" id="GO:0007234">
    <property type="term" value="P:osmosensory signaling via phosphorelay pathway"/>
    <property type="evidence" value="ECO:0007669"/>
    <property type="project" value="UniProtKB-ARBA"/>
</dbReference>
<dbReference type="SMART" id="SM00388">
    <property type="entry name" value="HisKA"/>
    <property type="match status" value="1"/>
</dbReference>
<keyword evidence="8" id="KW-0418">Kinase</keyword>
<organism evidence="19 20">
    <name type="scientific">Thermothelomyces thermophilus (strain ATCC 42464 / BCRC 31852 / DSM 1799)</name>
    <name type="common">Sporotrichum thermophile</name>
    <dbReference type="NCBI Taxonomy" id="573729"/>
    <lineage>
        <taxon>Eukaryota</taxon>
        <taxon>Fungi</taxon>
        <taxon>Dikarya</taxon>
        <taxon>Ascomycota</taxon>
        <taxon>Pezizomycotina</taxon>
        <taxon>Sordariomycetes</taxon>
        <taxon>Sordariomycetidae</taxon>
        <taxon>Sordariales</taxon>
        <taxon>Chaetomiaceae</taxon>
        <taxon>Thermothelomyces</taxon>
    </lineage>
</organism>
<dbReference type="VEuPathDB" id="FungiDB:MYCTH_2300117"/>
<feature type="domain" description="Response regulatory" evidence="18">
    <location>
        <begin position="998"/>
        <end position="1118"/>
    </location>
</feature>
<dbReference type="KEGG" id="mtm:MYCTH_2300117"/>
<feature type="compositionally biased region" description="Low complexity" evidence="15">
    <location>
        <begin position="753"/>
        <end position="762"/>
    </location>
</feature>
<keyword evidence="11" id="KW-0902">Two-component regulatory system</keyword>
<feature type="region of interest" description="Disordered" evidence="15">
    <location>
        <begin position="744"/>
        <end position="803"/>
    </location>
</feature>
<evidence type="ECO:0000256" key="10">
    <source>
        <dbReference type="ARBA" id="ARBA00022989"/>
    </source>
</evidence>
<evidence type="ECO:0000256" key="13">
    <source>
        <dbReference type="ARBA" id="ARBA00023180"/>
    </source>
</evidence>
<keyword evidence="20" id="KW-1185">Reference proteome</keyword>
<dbReference type="OMA" id="WGDSNRI"/>
<dbReference type="SMART" id="SM00448">
    <property type="entry name" value="REC"/>
    <property type="match status" value="1"/>
</dbReference>
<dbReference type="InterPro" id="IPR036097">
    <property type="entry name" value="HisK_dim/P_sf"/>
</dbReference>
<dbReference type="FunFam" id="1.10.287.130:FF:000004">
    <property type="entry name" value="Ethylene receptor 1"/>
    <property type="match status" value="1"/>
</dbReference>
<dbReference type="Pfam" id="PF00072">
    <property type="entry name" value="Response_reg"/>
    <property type="match status" value="1"/>
</dbReference>
<dbReference type="Gene3D" id="3.40.50.2300">
    <property type="match status" value="1"/>
</dbReference>
<keyword evidence="10 16" id="KW-1133">Transmembrane helix</keyword>
<dbReference type="PANTHER" id="PTHR43047:SF72">
    <property type="entry name" value="OSMOSENSING HISTIDINE PROTEIN KINASE SLN1"/>
    <property type="match status" value="1"/>
</dbReference>
<dbReference type="InterPro" id="IPR001789">
    <property type="entry name" value="Sig_transdc_resp-reg_receiver"/>
</dbReference>
<comment type="subcellular location">
    <subcellularLocation>
        <location evidence="2">Membrane</location>
    </subcellularLocation>
</comment>
<dbReference type="PANTHER" id="PTHR43047">
    <property type="entry name" value="TWO-COMPONENT HISTIDINE PROTEIN KINASE"/>
    <property type="match status" value="1"/>
</dbReference>
<keyword evidence="7" id="KW-0547">Nucleotide-binding</keyword>
<evidence type="ECO:0000259" key="18">
    <source>
        <dbReference type="PROSITE" id="PS50110"/>
    </source>
</evidence>
<reference evidence="19 20" key="1">
    <citation type="journal article" date="2011" name="Nat. Biotechnol.">
        <title>Comparative genomic analysis of the thermophilic biomass-degrading fungi Myceliophthora thermophila and Thielavia terrestris.</title>
        <authorList>
            <person name="Berka R.M."/>
            <person name="Grigoriev I.V."/>
            <person name="Otillar R."/>
            <person name="Salamov A."/>
            <person name="Grimwood J."/>
            <person name="Reid I."/>
            <person name="Ishmael N."/>
            <person name="John T."/>
            <person name="Darmond C."/>
            <person name="Moisan M.-C."/>
            <person name="Henrissat B."/>
            <person name="Coutinho P.M."/>
            <person name="Lombard V."/>
            <person name="Natvig D.O."/>
            <person name="Lindquist E."/>
            <person name="Schmutz J."/>
            <person name="Lucas S."/>
            <person name="Harris P."/>
            <person name="Powlowski J."/>
            <person name="Bellemare A."/>
            <person name="Taylor D."/>
            <person name="Butler G."/>
            <person name="de Vries R.P."/>
            <person name="Allijn I.E."/>
            <person name="van den Brink J."/>
            <person name="Ushinsky S."/>
            <person name="Storms R."/>
            <person name="Powell A.J."/>
            <person name="Paulsen I.T."/>
            <person name="Elbourne L.D.H."/>
            <person name="Baker S.E."/>
            <person name="Magnuson J."/>
            <person name="LaBoissiere S."/>
            <person name="Clutterbuck A.J."/>
            <person name="Martinez D."/>
            <person name="Wogulis M."/>
            <person name="de Leon A.L."/>
            <person name="Rey M.W."/>
            <person name="Tsang A."/>
        </authorList>
    </citation>
    <scope>NUCLEOTIDE SEQUENCE [LARGE SCALE GENOMIC DNA]</scope>
    <source>
        <strain evidence="20">ATCC 42464 / BCRC 31852 / DSM 1799</strain>
    </source>
</reference>
<feature type="transmembrane region" description="Helical" evidence="16">
    <location>
        <begin position="406"/>
        <end position="428"/>
    </location>
</feature>
<dbReference type="GeneID" id="11511780"/>
<dbReference type="OrthoDB" id="60033at2759"/>
<keyword evidence="13" id="KW-0325">Glycoprotein</keyword>
<dbReference type="Proteomes" id="UP000007322">
    <property type="component" value="Chromosome 2"/>
</dbReference>
<evidence type="ECO:0000256" key="6">
    <source>
        <dbReference type="ARBA" id="ARBA00022692"/>
    </source>
</evidence>
<dbReference type="EC" id="2.7.13.3" evidence="3"/>
<dbReference type="CDD" id="cd16922">
    <property type="entry name" value="HATPase_EvgS-ArcB-TorS-like"/>
    <property type="match status" value="1"/>
</dbReference>
<dbReference type="Gene3D" id="1.10.287.130">
    <property type="match status" value="1"/>
</dbReference>
<evidence type="ECO:0000256" key="1">
    <source>
        <dbReference type="ARBA" id="ARBA00000085"/>
    </source>
</evidence>
<dbReference type="SMART" id="SM00387">
    <property type="entry name" value="HATPase_c"/>
    <property type="match status" value="1"/>
</dbReference>
<evidence type="ECO:0000256" key="3">
    <source>
        <dbReference type="ARBA" id="ARBA00012438"/>
    </source>
</evidence>
<evidence type="ECO:0000256" key="9">
    <source>
        <dbReference type="ARBA" id="ARBA00022840"/>
    </source>
</evidence>
<evidence type="ECO:0000313" key="20">
    <source>
        <dbReference type="Proteomes" id="UP000007322"/>
    </source>
</evidence>
<feature type="compositionally biased region" description="Acidic residues" evidence="15">
    <location>
        <begin position="448"/>
        <end position="458"/>
    </location>
</feature>
<dbReference type="InterPro" id="IPR005467">
    <property type="entry name" value="His_kinase_dom"/>
</dbReference>
<dbReference type="eggNOG" id="KOG0519">
    <property type="taxonomic scope" value="Eukaryota"/>
</dbReference>
<dbReference type="FunCoup" id="G2QAG0">
    <property type="interactions" value="147"/>
</dbReference>
<evidence type="ECO:0000259" key="17">
    <source>
        <dbReference type="PROSITE" id="PS50109"/>
    </source>
</evidence>
<dbReference type="GO" id="GO:0009927">
    <property type="term" value="F:histidine phosphotransfer kinase activity"/>
    <property type="evidence" value="ECO:0007669"/>
    <property type="project" value="TreeGrafter"/>
</dbReference>
<proteinExistence type="predicted"/>
<evidence type="ECO:0000256" key="16">
    <source>
        <dbReference type="SAM" id="Phobius"/>
    </source>
</evidence>
<keyword evidence="4 14" id="KW-0597">Phosphoprotein</keyword>
<comment type="catalytic activity">
    <reaction evidence="1">
        <text>ATP + protein L-histidine = ADP + protein N-phospho-L-histidine.</text>
        <dbReference type="EC" id="2.7.13.3"/>
    </reaction>
</comment>
<feature type="region of interest" description="Disordered" evidence="15">
    <location>
        <begin position="1124"/>
        <end position="1167"/>
    </location>
</feature>
<dbReference type="InterPro" id="IPR003594">
    <property type="entry name" value="HATPase_dom"/>
</dbReference>
<evidence type="ECO:0000256" key="14">
    <source>
        <dbReference type="PROSITE-ProRule" id="PRU00169"/>
    </source>
</evidence>
<dbReference type="GO" id="GO:0000155">
    <property type="term" value="F:phosphorelay sensor kinase activity"/>
    <property type="evidence" value="ECO:0007669"/>
    <property type="project" value="InterPro"/>
</dbReference>
<dbReference type="SUPFAM" id="SSF47384">
    <property type="entry name" value="Homodimeric domain of signal transducing histidine kinase"/>
    <property type="match status" value="1"/>
</dbReference>
<evidence type="ECO:0000256" key="4">
    <source>
        <dbReference type="ARBA" id="ARBA00022553"/>
    </source>
</evidence>
<accession>G2QAG0</accession>
<dbReference type="EMBL" id="CP003003">
    <property type="protein sequence ID" value="AEO55856.1"/>
    <property type="molecule type" value="Genomic_DNA"/>
</dbReference>
<dbReference type="SUPFAM" id="SSF55874">
    <property type="entry name" value="ATPase domain of HSP90 chaperone/DNA topoisomerase II/histidine kinase"/>
    <property type="match status" value="1"/>
</dbReference>
<dbReference type="PROSITE" id="PS50110">
    <property type="entry name" value="RESPONSE_REGULATORY"/>
    <property type="match status" value="1"/>
</dbReference>
<dbReference type="Gene3D" id="3.30.565.10">
    <property type="entry name" value="Histidine kinase-like ATPase, C-terminal domain"/>
    <property type="match status" value="1"/>
</dbReference>
<dbReference type="GO" id="GO:0005886">
    <property type="term" value="C:plasma membrane"/>
    <property type="evidence" value="ECO:0007669"/>
    <property type="project" value="UniProtKB-ARBA"/>
</dbReference>
<dbReference type="HOGENOM" id="CLU_003731_0_0_1"/>
<dbReference type="Pfam" id="PF00512">
    <property type="entry name" value="HisKA"/>
    <property type="match status" value="1"/>
</dbReference>
<gene>
    <name evidence="19" type="ORF">MYCTH_2300117</name>
</gene>
<feature type="region of interest" description="Disordered" evidence="15">
    <location>
        <begin position="671"/>
        <end position="695"/>
    </location>
</feature>
<evidence type="ECO:0000256" key="12">
    <source>
        <dbReference type="ARBA" id="ARBA00023136"/>
    </source>
</evidence>
<sequence>MRIAIREQLATVVILAVGVALAVVSIPTWIFVNNFTLGVESDGLSLTASLKAARIASEIKLIQTACQSIATRLLLQDAFRRFYASQANNTTDDDTWADAQDDIQSALDKTGFSALLQARLYSRNTTGNPKGLVSLTGNGAIDSGPILLPYKAPNGSDVHLGDPEYGFPPSLFPNITYRDLGRPSNVMPNTNAFTAVVFPGVSLGNGSEKAGVLLGPLVVNSTYALISLTIPIRDTGNNDYVLGYMTLVANTRTLVEVQTSREGLGNTGRVLFVGSTNPWNHFSAPVAASNSTWTPPLEEFGEQEVRFLLPPQPPDGQPDRHSLRSFGSGKYGEPFRLREYPAVLDVLRDQNPSPNNATSKLSTTNEQGYSVAVGVARPQTPLVSWAIVVEKDRTEAYQPIRTLRSILLGCVFGTLGLVLLLVFPFAHWSVMPIRRLKIATENSIDSPGYEDDEDDVFGEENPSSGGTTSGRSSEKGMLANIRRKIRKHQRAKLRQAVTVEPGRRRFKIPAKVESGKHFITDELTELTQTFNEMTEELLKQYTSLDEKVAERTRELEISKKAAEAANESKTLFIANISHELKTPLNGIMGMCAVCMEDDDLQRIKQSLKTVYKSGDLLLHLLEDLLSFSKNQIGQQVSLEEREFRLGDVRSQVLAIFDKQVRESRSGLTVTFVSDTPAPGPDGRSSTDKRLPALGPPGVGRLKDMCLWGDQHRILQVIINLVSNSLKFTPPGGTVSLRIRCVGEVEQPSDESRTSSFSKTGSSNRAGRTRHRVGSGSTNSASSKGPHLPLSSVNGGTALAINPADPKATPQIHIRERSPTPPPPNAKTYLFEFEVEDTGPGIPEHMQQKIFEPFVQGDLGLSKKYGGTGLGLSICSQLATLMGGHISLKSTPGVGTTFTMQIPLKYVKERASSTASSSVKSRPPSVGSMEGDSRSLAPRNSTEVQRQPAAAPVLDQQPRLVGLSQPFFASTTPNRISKEDQMAAIDRAMATKSGQGKLRVLVADDNSTNIEVVSRLLKLEDVYDVTIAKDGQEAYELVKANMEKNQLFDVIFMDVQMPNLDGLQSTRLIRKMGYSAPIVALTAFSEESNVRECMESGMNEFLSKPIRRPALKKVLAKFATIPEEPETSSLTRRTTPDKTPVATPELEVKDPLANGTGISASVPPTEVQ</sequence>
<keyword evidence="9" id="KW-0067">ATP-binding</keyword>
<feature type="region of interest" description="Disordered" evidence="15">
    <location>
        <begin position="910"/>
        <end position="949"/>
    </location>
</feature>
<evidence type="ECO:0000256" key="15">
    <source>
        <dbReference type="SAM" id="MobiDB-lite"/>
    </source>
</evidence>
<keyword evidence="5" id="KW-0808">Transferase</keyword>
<dbReference type="STRING" id="573729.G2QAG0"/>
<feature type="compositionally biased region" description="Low complexity" evidence="15">
    <location>
        <begin position="911"/>
        <end position="927"/>
    </location>
</feature>
<dbReference type="FunFam" id="3.40.50.2300:FF:000289">
    <property type="entry name" value="Osmosensing histidine protein kinase SLN1"/>
    <property type="match status" value="1"/>
</dbReference>
<evidence type="ECO:0000256" key="5">
    <source>
        <dbReference type="ARBA" id="ARBA00022679"/>
    </source>
</evidence>
<dbReference type="GO" id="GO:0005524">
    <property type="term" value="F:ATP binding"/>
    <property type="evidence" value="ECO:0007669"/>
    <property type="project" value="UniProtKB-KW"/>
</dbReference>
<protein>
    <recommendedName>
        <fullName evidence="3">histidine kinase</fullName>
        <ecNumber evidence="3">2.7.13.3</ecNumber>
    </recommendedName>
</protein>
<dbReference type="InterPro" id="IPR011006">
    <property type="entry name" value="CheY-like_superfamily"/>
</dbReference>
<dbReference type="PROSITE" id="PS50109">
    <property type="entry name" value="HIS_KIN"/>
    <property type="match status" value="1"/>
</dbReference>
<evidence type="ECO:0000256" key="11">
    <source>
        <dbReference type="ARBA" id="ARBA00023012"/>
    </source>
</evidence>
<dbReference type="InterPro" id="IPR004358">
    <property type="entry name" value="Sig_transdc_His_kin-like_C"/>
</dbReference>
<dbReference type="InParanoid" id="G2QAG0"/>
<dbReference type="PRINTS" id="PR00344">
    <property type="entry name" value="BCTRLSENSOR"/>
</dbReference>
<name>G2QAG0_THET4</name>
<keyword evidence="12 16" id="KW-0472">Membrane</keyword>
<keyword evidence="6 16" id="KW-0812">Transmembrane</keyword>
<dbReference type="InterPro" id="IPR003661">
    <property type="entry name" value="HisK_dim/P_dom"/>
</dbReference>
<dbReference type="CDD" id="cd00082">
    <property type="entry name" value="HisKA"/>
    <property type="match status" value="1"/>
</dbReference>
<dbReference type="SUPFAM" id="SSF52172">
    <property type="entry name" value="CheY-like"/>
    <property type="match status" value="1"/>
</dbReference>
<feature type="modified residue" description="4-aspartylphosphate" evidence="14">
    <location>
        <position position="1053"/>
    </location>
</feature>
<evidence type="ECO:0000256" key="7">
    <source>
        <dbReference type="ARBA" id="ARBA00022741"/>
    </source>
</evidence>
<dbReference type="AlphaFoldDB" id="G2QAG0"/>
<dbReference type="Pfam" id="PF02518">
    <property type="entry name" value="HATPase_c"/>
    <property type="match status" value="1"/>
</dbReference>
<evidence type="ECO:0000313" key="19">
    <source>
        <dbReference type="EMBL" id="AEO55856.1"/>
    </source>
</evidence>
<evidence type="ECO:0000256" key="2">
    <source>
        <dbReference type="ARBA" id="ARBA00004370"/>
    </source>
</evidence>
<feature type="transmembrane region" description="Helical" evidence="16">
    <location>
        <begin position="12"/>
        <end position="32"/>
    </location>
</feature>
<feature type="domain" description="Histidine kinase" evidence="17">
    <location>
        <begin position="575"/>
        <end position="905"/>
    </location>
</feature>
<dbReference type="Gene3D" id="6.10.340.10">
    <property type="match status" value="1"/>
</dbReference>
<dbReference type="RefSeq" id="XP_003661101.1">
    <property type="nucleotide sequence ID" value="XM_003661053.1"/>
</dbReference>